<dbReference type="InterPro" id="IPR031127">
    <property type="entry name" value="E3_UB_ligase_RBR"/>
</dbReference>
<dbReference type="Gene3D" id="1.20.120.1750">
    <property type="match status" value="1"/>
</dbReference>
<protein>
    <recommendedName>
        <fullName evidence="3">RBR-type E3 ubiquitin transferase</fullName>
        <ecNumber evidence="3">2.3.2.31</ecNumber>
    </recommendedName>
</protein>
<feature type="domain" description="RING-type" evidence="12">
    <location>
        <begin position="37"/>
        <end position="83"/>
    </location>
</feature>
<dbReference type="PROSITE" id="PS50089">
    <property type="entry name" value="ZF_RING_2"/>
    <property type="match status" value="1"/>
</dbReference>
<keyword evidence="7 11" id="KW-0863">Zinc-finger</keyword>
<evidence type="ECO:0000256" key="8">
    <source>
        <dbReference type="ARBA" id="ARBA00022786"/>
    </source>
</evidence>
<dbReference type="AlphaFoldDB" id="A0A443S2M5"/>
<accession>A0A443S2M5</accession>
<dbReference type="SUPFAM" id="SSF57850">
    <property type="entry name" value="RING/U-box"/>
    <property type="match status" value="3"/>
</dbReference>
<comment type="catalytic activity">
    <reaction evidence="1">
        <text>[E2 ubiquitin-conjugating enzyme]-S-ubiquitinyl-L-cysteine + [acceptor protein]-L-lysine = [E2 ubiquitin-conjugating enzyme]-L-cysteine + [acceptor protein]-N(6)-ubiquitinyl-L-lysine.</text>
        <dbReference type="EC" id="2.3.2.31"/>
    </reaction>
</comment>
<dbReference type="InterPro" id="IPR013083">
    <property type="entry name" value="Znf_RING/FYVE/PHD"/>
</dbReference>
<dbReference type="GO" id="GO:0008270">
    <property type="term" value="F:zinc ion binding"/>
    <property type="evidence" value="ECO:0007669"/>
    <property type="project" value="UniProtKB-KW"/>
</dbReference>
<dbReference type="InterPro" id="IPR047548">
    <property type="entry name" value="Rcat_RBR_RNF14"/>
</dbReference>
<sequence>MSKNSYYASYYLIRGAIMGNIFKRYKVVPSGVTKQTCNICLTESWPKNCLQIQCEHIFCKDCFEEFLNQKITTNEISSIRCPISDNCHEILYNIIIQNISKELLEKYEKKLLENCLETENYIIRCPKVNCNEVVILNDESPLLGCCKKCNFEFCTNCGEEYHGLESCLFESQSQKKEVVRKYKSAWIIKKRKLEKRYTKKKLQELVGEYINEKCIEENCKPCPSCKVNIEKNGGCNKMVCTKCNHYFCWECNSILKKADPYEHFNRTNCVLFDYDVD</sequence>
<comment type="pathway">
    <text evidence="2">Protein modification; protein ubiquitination.</text>
</comment>
<evidence type="ECO:0000313" key="14">
    <source>
        <dbReference type="EMBL" id="RWS21779.1"/>
    </source>
</evidence>
<evidence type="ECO:0000256" key="7">
    <source>
        <dbReference type="ARBA" id="ARBA00022771"/>
    </source>
</evidence>
<name>A0A443S2M5_9ACAR</name>
<evidence type="ECO:0000259" key="12">
    <source>
        <dbReference type="PROSITE" id="PS50089"/>
    </source>
</evidence>
<dbReference type="EMBL" id="NCKV01010880">
    <property type="protein sequence ID" value="RWS21779.1"/>
    <property type="molecule type" value="Genomic_DNA"/>
</dbReference>
<dbReference type="OrthoDB" id="69641at2759"/>
<evidence type="ECO:0000256" key="11">
    <source>
        <dbReference type="PROSITE-ProRule" id="PRU00175"/>
    </source>
</evidence>
<dbReference type="EC" id="2.3.2.31" evidence="3"/>
<dbReference type="PROSITE" id="PS51873">
    <property type="entry name" value="TRIAD"/>
    <property type="match status" value="1"/>
</dbReference>
<keyword evidence="15" id="KW-1185">Reference proteome</keyword>
<dbReference type="SMART" id="SM00647">
    <property type="entry name" value="IBR"/>
    <property type="match status" value="2"/>
</dbReference>
<dbReference type="SMART" id="SM00184">
    <property type="entry name" value="RING"/>
    <property type="match status" value="2"/>
</dbReference>
<evidence type="ECO:0000256" key="5">
    <source>
        <dbReference type="ARBA" id="ARBA00022723"/>
    </source>
</evidence>
<keyword evidence="8" id="KW-0833">Ubl conjugation pathway</keyword>
<evidence type="ECO:0000256" key="10">
    <source>
        <dbReference type="ARBA" id="ARBA00044508"/>
    </source>
</evidence>
<feature type="domain" description="RING-type" evidence="13">
    <location>
        <begin position="33"/>
        <end position="273"/>
    </location>
</feature>
<gene>
    <name evidence="14" type="ORF">B4U80_14103</name>
</gene>
<keyword evidence="6" id="KW-0677">Repeat</keyword>
<evidence type="ECO:0000256" key="6">
    <source>
        <dbReference type="ARBA" id="ARBA00022737"/>
    </source>
</evidence>
<comment type="caution">
    <text evidence="14">The sequence shown here is derived from an EMBL/GenBank/DDBJ whole genome shotgun (WGS) entry which is preliminary data.</text>
</comment>
<reference evidence="14 15" key="1">
    <citation type="journal article" date="2018" name="Gigascience">
        <title>Genomes of trombidid mites reveal novel predicted allergens and laterally-transferred genes associated with secondary metabolism.</title>
        <authorList>
            <person name="Dong X."/>
            <person name="Chaisiri K."/>
            <person name="Xia D."/>
            <person name="Armstrong S.D."/>
            <person name="Fang Y."/>
            <person name="Donnelly M.J."/>
            <person name="Kadowaki T."/>
            <person name="McGarry J.W."/>
            <person name="Darby A.C."/>
            <person name="Makepeace B.L."/>
        </authorList>
    </citation>
    <scope>NUCLEOTIDE SEQUENCE [LARGE SCALE GENOMIC DNA]</scope>
    <source>
        <strain evidence="14">UoL-UT</strain>
    </source>
</reference>
<evidence type="ECO:0000259" key="13">
    <source>
        <dbReference type="PROSITE" id="PS51873"/>
    </source>
</evidence>
<dbReference type="Pfam" id="PF22191">
    <property type="entry name" value="IBR_1"/>
    <property type="match status" value="1"/>
</dbReference>
<dbReference type="Gene3D" id="3.30.40.10">
    <property type="entry name" value="Zinc/RING finger domain, C3HC4 (zinc finger)"/>
    <property type="match status" value="1"/>
</dbReference>
<dbReference type="InterPro" id="IPR044066">
    <property type="entry name" value="TRIAD_supradom"/>
</dbReference>
<evidence type="ECO:0000256" key="9">
    <source>
        <dbReference type="ARBA" id="ARBA00022833"/>
    </source>
</evidence>
<evidence type="ECO:0000256" key="4">
    <source>
        <dbReference type="ARBA" id="ARBA00022679"/>
    </source>
</evidence>
<keyword evidence="9" id="KW-0862">Zinc</keyword>
<dbReference type="GO" id="GO:0016567">
    <property type="term" value="P:protein ubiquitination"/>
    <property type="evidence" value="ECO:0007669"/>
    <property type="project" value="InterPro"/>
</dbReference>
<evidence type="ECO:0000256" key="1">
    <source>
        <dbReference type="ARBA" id="ARBA00001798"/>
    </source>
</evidence>
<dbReference type="GO" id="GO:0061630">
    <property type="term" value="F:ubiquitin protein ligase activity"/>
    <property type="evidence" value="ECO:0007669"/>
    <property type="project" value="UniProtKB-EC"/>
</dbReference>
<evidence type="ECO:0000313" key="15">
    <source>
        <dbReference type="Proteomes" id="UP000288716"/>
    </source>
</evidence>
<dbReference type="PANTHER" id="PTHR11685">
    <property type="entry name" value="RBR FAMILY RING FINGER AND IBR DOMAIN-CONTAINING"/>
    <property type="match status" value="1"/>
</dbReference>
<dbReference type="CDD" id="cd20354">
    <property type="entry name" value="Rcat_RBR_RNF14"/>
    <property type="match status" value="1"/>
</dbReference>
<proteinExistence type="inferred from homology"/>
<dbReference type="Pfam" id="PF01485">
    <property type="entry name" value="IBR"/>
    <property type="match status" value="1"/>
</dbReference>
<dbReference type="Proteomes" id="UP000288716">
    <property type="component" value="Unassembled WGS sequence"/>
</dbReference>
<organism evidence="14 15">
    <name type="scientific">Leptotrombidium deliense</name>
    <dbReference type="NCBI Taxonomy" id="299467"/>
    <lineage>
        <taxon>Eukaryota</taxon>
        <taxon>Metazoa</taxon>
        <taxon>Ecdysozoa</taxon>
        <taxon>Arthropoda</taxon>
        <taxon>Chelicerata</taxon>
        <taxon>Arachnida</taxon>
        <taxon>Acari</taxon>
        <taxon>Acariformes</taxon>
        <taxon>Trombidiformes</taxon>
        <taxon>Prostigmata</taxon>
        <taxon>Anystina</taxon>
        <taxon>Parasitengona</taxon>
        <taxon>Trombiculoidea</taxon>
        <taxon>Trombiculidae</taxon>
        <taxon>Leptotrombidium</taxon>
    </lineage>
</organism>
<dbReference type="InterPro" id="IPR001841">
    <property type="entry name" value="Znf_RING"/>
</dbReference>
<dbReference type="VEuPathDB" id="VectorBase:LDEU010261"/>
<evidence type="ECO:0000256" key="2">
    <source>
        <dbReference type="ARBA" id="ARBA00004906"/>
    </source>
</evidence>
<dbReference type="InterPro" id="IPR002867">
    <property type="entry name" value="IBR_dom"/>
</dbReference>
<comment type="similarity">
    <text evidence="10">Belongs to the RBR family. RNF14 subfamily.</text>
</comment>
<keyword evidence="5" id="KW-0479">Metal-binding</keyword>
<evidence type="ECO:0000256" key="3">
    <source>
        <dbReference type="ARBA" id="ARBA00012251"/>
    </source>
</evidence>
<keyword evidence="4" id="KW-0808">Transferase</keyword>